<dbReference type="NCBIfam" id="TIGR02673">
    <property type="entry name" value="FtsE"/>
    <property type="match status" value="1"/>
</dbReference>
<evidence type="ECO:0000256" key="8">
    <source>
        <dbReference type="ARBA" id="ARBA00023306"/>
    </source>
</evidence>
<evidence type="ECO:0000256" key="10">
    <source>
        <dbReference type="ARBA" id="ARBA00063837"/>
    </source>
</evidence>
<dbReference type="SMART" id="SM00382">
    <property type="entry name" value="AAA"/>
    <property type="match status" value="1"/>
</dbReference>
<dbReference type="InterPro" id="IPR005286">
    <property type="entry name" value="Cell_div_FtsE"/>
</dbReference>
<gene>
    <name evidence="11" type="primary">ftsE</name>
    <name evidence="14" type="ORF">HNR09_002606</name>
</gene>
<feature type="compositionally biased region" description="Low complexity" evidence="12">
    <location>
        <begin position="407"/>
        <end position="418"/>
    </location>
</feature>
<dbReference type="InterPro" id="IPR017871">
    <property type="entry name" value="ABC_transporter-like_CS"/>
</dbReference>
<dbReference type="Pfam" id="PF00005">
    <property type="entry name" value="ABC_tran"/>
    <property type="match status" value="1"/>
</dbReference>
<feature type="domain" description="ABC transporter" evidence="13">
    <location>
        <begin position="2"/>
        <end position="238"/>
    </location>
</feature>
<comment type="similarity">
    <text evidence="1 11">Belongs to the ABC transporter superfamily.</text>
</comment>
<evidence type="ECO:0000256" key="1">
    <source>
        <dbReference type="ARBA" id="ARBA00005417"/>
    </source>
</evidence>
<dbReference type="GO" id="GO:0005524">
    <property type="term" value="F:ATP binding"/>
    <property type="evidence" value="ECO:0007669"/>
    <property type="project" value="UniProtKB-UniRule"/>
</dbReference>
<proteinExistence type="inferred from homology"/>
<keyword evidence="7 11" id="KW-0472">Membrane</keyword>
<comment type="function">
    <text evidence="9">Part of the ABC transporter FtsEX involved in cellular division. Has ATPase activity.</text>
</comment>
<keyword evidence="15" id="KW-1185">Reference proteome</keyword>
<feature type="compositionally biased region" description="Basic and acidic residues" evidence="12">
    <location>
        <begin position="500"/>
        <end position="514"/>
    </location>
</feature>
<dbReference type="RefSeq" id="WP_179542449.1">
    <property type="nucleotide sequence ID" value="NZ_BAAALL010000001.1"/>
</dbReference>
<keyword evidence="8 11" id="KW-0131">Cell cycle</keyword>
<dbReference type="InterPro" id="IPR027417">
    <property type="entry name" value="P-loop_NTPase"/>
</dbReference>
<feature type="compositionally biased region" description="Basic and acidic residues" evidence="12">
    <location>
        <begin position="439"/>
        <end position="448"/>
    </location>
</feature>
<evidence type="ECO:0000313" key="15">
    <source>
        <dbReference type="Proteomes" id="UP000535437"/>
    </source>
</evidence>
<dbReference type="EMBL" id="JACCFY010000001">
    <property type="protein sequence ID" value="NYJ79195.1"/>
    <property type="molecule type" value="Genomic_DNA"/>
</dbReference>
<dbReference type="PROSITE" id="PS00211">
    <property type="entry name" value="ABC_TRANSPORTER_1"/>
    <property type="match status" value="1"/>
</dbReference>
<keyword evidence="3 11" id="KW-1003">Cell membrane</keyword>
<dbReference type="InterPro" id="IPR015854">
    <property type="entry name" value="ABC_transpr_LolD-like"/>
</dbReference>
<comment type="caution">
    <text evidence="14">The sequence shown here is derived from an EMBL/GenBank/DDBJ whole genome shotgun (WGS) entry which is preliminary data.</text>
</comment>
<feature type="region of interest" description="Disordered" evidence="12">
    <location>
        <begin position="243"/>
        <end position="602"/>
    </location>
</feature>
<dbReference type="GO" id="GO:0005886">
    <property type="term" value="C:plasma membrane"/>
    <property type="evidence" value="ECO:0007669"/>
    <property type="project" value="UniProtKB-SubCell"/>
</dbReference>
<dbReference type="FunFam" id="3.40.50.300:FF:000056">
    <property type="entry name" value="Cell division ATP-binding protein FtsE"/>
    <property type="match status" value="1"/>
</dbReference>
<dbReference type="GO" id="GO:0022857">
    <property type="term" value="F:transmembrane transporter activity"/>
    <property type="evidence" value="ECO:0007669"/>
    <property type="project" value="TreeGrafter"/>
</dbReference>
<evidence type="ECO:0000259" key="13">
    <source>
        <dbReference type="PROSITE" id="PS50893"/>
    </source>
</evidence>
<dbReference type="InterPro" id="IPR003439">
    <property type="entry name" value="ABC_transporter-like_ATP-bd"/>
</dbReference>
<feature type="compositionally biased region" description="Low complexity" evidence="12">
    <location>
        <begin position="289"/>
        <end position="306"/>
    </location>
</feature>
<evidence type="ECO:0000256" key="7">
    <source>
        <dbReference type="ARBA" id="ARBA00023136"/>
    </source>
</evidence>
<dbReference type="AlphaFoldDB" id="A0A7Z0GNK6"/>
<feature type="compositionally biased region" description="Low complexity" evidence="12">
    <location>
        <begin position="465"/>
        <end position="486"/>
    </location>
</feature>
<dbReference type="PROSITE" id="PS50893">
    <property type="entry name" value="ABC_TRANSPORTER_2"/>
    <property type="match status" value="1"/>
</dbReference>
<keyword evidence="5 11" id="KW-0547">Nucleotide-binding</keyword>
<evidence type="ECO:0000256" key="9">
    <source>
        <dbReference type="ARBA" id="ARBA00054718"/>
    </source>
</evidence>
<feature type="compositionally biased region" description="Acidic residues" evidence="12">
    <location>
        <begin position="351"/>
        <end position="360"/>
    </location>
</feature>
<dbReference type="GO" id="GO:0016887">
    <property type="term" value="F:ATP hydrolysis activity"/>
    <property type="evidence" value="ECO:0007669"/>
    <property type="project" value="InterPro"/>
</dbReference>
<evidence type="ECO:0000256" key="11">
    <source>
        <dbReference type="RuleBase" id="RU365094"/>
    </source>
</evidence>
<keyword evidence="6 11" id="KW-0067">ATP-binding</keyword>
<organism evidence="14 15">
    <name type="scientific">Nesterenkonia xinjiangensis</name>
    <dbReference type="NCBI Taxonomy" id="225327"/>
    <lineage>
        <taxon>Bacteria</taxon>
        <taxon>Bacillati</taxon>
        <taxon>Actinomycetota</taxon>
        <taxon>Actinomycetes</taxon>
        <taxon>Micrococcales</taxon>
        <taxon>Micrococcaceae</taxon>
        <taxon>Nesterenkonia</taxon>
    </lineage>
</organism>
<dbReference type="Gene3D" id="3.40.50.300">
    <property type="entry name" value="P-loop containing nucleotide triphosphate hydrolases"/>
    <property type="match status" value="1"/>
</dbReference>
<dbReference type="PANTHER" id="PTHR24220:SF470">
    <property type="entry name" value="CELL DIVISION ATP-BINDING PROTEIN FTSE"/>
    <property type="match status" value="1"/>
</dbReference>
<dbReference type="SUPFAM" id="SSF52540">
    <property type="entry name" value="P-loop containing nucleoside triphosphate hydrolases"/>
    <property type="match status" value="1"/>
</dbReference>
<accession>A0A7Z0GNK6</accession>
<name>A0A7Z0GNK6_9MICC</name>
<feature type="compositionally biased region" description="Basic and acidic residues" evidence="12">
    <location>
        <begin position="419"/>
        <end position="430"/>
    </location>
</feature>
<evidence type="ECO:0000256" key="4">
    <source>
        <dbReference type="ARBA" id="ARBA00022618"/>
    </source>
</evidence>
<dbReference type="Proteomes" id="UP000535437">
    <property type="component" value="Unassembled WGS sequence"/>
</dbReference>
<evidence type="ECO:0000313" key="14">
    <source>
        <dbReference type="EMBL" id="NYJ79195.1"/>
    </source>
</evidence>
<evidence type="ECO:0000256" key="5">
    <source>
        <dbReference type="ARBA" id="ARBA00022741"/>
    </source>
</evidence>
<comment type="subunit">
    <text evidence="10 11">Homodimer. Forms a membrane-associated complex with FtsX.</text>
</comment>
<reference evidence="14 15" key="1">
    <citation type="submission" date="2020-07" db="EMBL/GenBank/DDBJ databases">
        <title>Sequencing the genomes of 1000 actinobacteria strains.</title>
        <authorList>
            <person name="Klenk H.-P."/>
        </authorList>
    </citation>
    <scope>NUCLEOTIDE SEQUENCE [LARGE SCALE GENOMIC DNA]</scope>
    <source>
        <strain evidence="14 15">DSM 15475</strain>
    </source>
</reference>
<feature type="compositionally biased region" description="Basic and acidic residues" evidence="12">
    <location>
        <begin position="307"/>
        <end position="318"/>
    </location>
</feature>
<evidence type="ECO:0000256" key="3">
    <source>
        <dbReference type="ARBA" id="ARBA00022475"/>
    </source>
</evidence>
<evidence type="ECO:0000256" key="12">
    <source>
        <dbReference type="SAM" id="MobiDB-lite"/>
    </source>
</evidence>
<dbReference type="GO" id="GO:0051301">
    <property type="term" value="P:cell division"/>
    <property type="evidence" value="ECO:0007669"/>
    <property type="project" value="UniProtKB-UniRule"/>
</dbReference>
<comment type="subcellular location">
    <subcellularLocation>
        <location evidence="11">Cell membrane</location>
        <topology evidence="11">Peripheral membrane protein</topology>
        <orientation evidence="11">Cytoplasmic side</orientation>
    </subcellularLocation>
</comment>
<dbReference type="InterPro" id="IPR003593">
    <property type="entry name" value="AAA+_ATPase"/>
</dbReference>
<keyword evidence="4 11" id="KW-0132">Cell division</keyword>
<dbReference type="PANTHER" id="PTHR24220">
    <property type="entry name" value="IMPORT ATP-BINDING PROTEIN"/>
    <property type="match status" value="1"/>
</dbReference>
<evidence type="ECO:0000256" key="2">
    <source>
        <dbReference type="ARBA" id="ARBA00020019"/>
    </source>
</evidence>
<evidence type="ECO:0000256" key="6">
    <source>
        <dbReference type="ARBA" id="ARBA00022840"/>
    </source>
</evidence>
<protein>
    <recommendedName>
        <fullName evidence="2 11">Cell division ATP-binding protein FtsE</fullName>
    </recommendedName>
</protein>
<sequence>MIRFEHVTRRYEPGGRPALDDVTVEFNRGDFVFLIGASGSGKSTLLRMILREGLPQRGKVTVAGQNLGLMLERRVPDYRRSVGMVFQDFRLLPDKTVFDNVAFAMRVIGAKRSQIRERVTSVLERVGLEDLGRRYPHEISGGEQQRAAIARAMVNEPAILLADEPTGNLDPRASDEVMKILRWINASGTTVVMATHDRAIVDRMRRRVVQLHDGALVRDDERGSYDPPRGSHAWTILSEQETSGALRAHDPRPAPAPAAEPAPHTVTADAARSAGEDVPAVASFDSDSESTPEPGTTPEESPAPGEEGIHVSWPDHLRGPQAVVDVPEPTGEFDGAEMPDLDRDGYTEPESGLEPEGEGADPERLRDALRQAVSSHTQMSAGPEGAAEKPRLSWLSHAAGGEVDRQGSAATPAAPGSANDRRDEIEDARLRAQSSEDEPPIHEPDHPASRGQGPRRRLPVPPASPAESATAATPDEGEGPASSDPPSSEPAPPDPASVEPADRDVPEHVPDADRPASAVDAEGEEVADLPPEHHQSDAASPADDPIEHAPPGGSSPDVESPEVPKPRSSASQSTYTDTRRTAEQLGVTGEHRSIWRRLRRNR</sequence>